<evidence type="ECO:0000313" key="2">
    <source>
        <dbReference type="EMBL" id="RKN22109.1"/>
    </source>
</evidence>
<dbReference type="EMBL" id="RAZS01000002">
    <property type="protein sequence ID" value="RKN22109.1"/>
    <property type="molecule type" value="Genomic_DNA"/>
</dbReference>
<proteinExistence type="predicted"/>
<name>A0ABX9REK1_9ACTN</name>
<gene>
    <name evidence="2" type="ORF">D7147_05140</name>
</gene>
<dbReference type="RefSeq" id="WP_120674172.1">
    <property type="nucleotide sequence ID" value="NZ_RAZS01000002.1"/>
</dbReference>
<keyword evidence="3" id="KW-1185">Reference proteome</keyword>
<keyword evidence="1" id="KW-1133">Transmembrane helix</keyword>
<sequence>MASSKPSAPSLLYYLRFPLWLFMLPVLLFAGLPALMLAGQRDFGAAFLVLMSNVYAAILGRLLLARNLLRKGKVKPEDLA</sequence>
<comment type="caution">
    <text evidence="2">The sequence shown here is derived from an EMBL/GenBank/DDBJ whole genome shotgun (WGS) entry which is preliminary data.</text>
</comment>
<reference evidence="2 3" key="1">
    <citation type="submission" date="2018-09" db="EMBL/GenBank/DDBJ databases">
        <title>Micromonospora sp. nov. MS1-9, isolated from a root of Musa sp.</title>
        <authorList>
            <person name="Kuncharoen N."/>
            <person name="Kudo T."/>
            <person name="Ohkuma M."/>
            <person name="Yuki M."/>
            <person name="Tanasupawat S."/>
        </authorList>
    </citation>
    <scope>NUCLEOTIDE SEQUENCE [LARGE SCALE GENOMIC DNA]</scope>
    <source>
        <strain evidence="2 3">NGC1-4</strain>
    </source>
</reference>
<evidence type="ECO:0000256" key="1">
    <source>
        <dbReference type="SAM" id="Phobius"/>
    </source>
</evidence>
<organism evidence="2 3">
    <name type="scientific">Micromonospora musae</name>
    <dbReference type="NCBI Taxonomy" id="1894970"/>
    <lineage>
        <taxon>Bacteria</taxon>
        <taxon>Bacillati</taxon>
        <taxon>Actinomycetota</taxon>
        <taxon>Actinomycetes</taxon>
        <taxon>Micromonosporales</taxon>
        <taxon>Micromonosporaceae</taxon>
        <taxon>Micromonospora</taxon>
    </lineage>
</organism>
<feature type="transmembrane region" description="Helical" evidence="1">
    <location>
        <begin position="43"/>
        <end position="64"/>
    </location>
</feature>
<feature type="transmembrane region" description="Helical" evidence="1">
    <location>
        <begin position="12"/>
        <end position="37"/>
    </location>
</feature>
<evidence type="ECO:0000313" key="3">
    <source>
        <dbReference type="Proteomes" id="UP000271548"/>
    </source>
</evidence>
<accession>A0ABX9REK1</accession>
<dbReference type="Proteomes" id="UP000271548">
    <property type="component" value="Unassembled WGS sequence"/>
</dbReference>
<keyword evidence="1" id="KW-0812">Transmembrane</keyword>
<protein>
    <submittedName>
        <fullName evidence="2">Uncharacterized protein</fullName>
    </submittedName>
</protein>
<keyword evidence="1" id="KW-0472">Membrane</keyword>